<dbReference type="Pfam" id="PF07287">
    <property type="entry name" value="AtuA"/>
    <property type="match status" value="1"/>
</dbReference>
<name>A0A9X0CAI8_9EURO</name>
<feature type="domain" description="AtuA-like ferredoxin-fold" evidence="2">
    <location>
        <begin position="494"/>
        <end position="614"/>
    </location>
</feature>
<dbReference type="AlphaFoldDB" id="A0A9X0CAI8"/>
<evidence type="ECO:0000259" key="1">
    <source>
        <dbReference type="Pfam" id="PF07287"/>
    </source>
</evidence>
<accession>A0A9X0CAI8</accession>
<dbReference type="InterPro" id="IPR056362">
    <property type="entry name" value="AtuA-like_ferredoxin_dom"/>
</dbReference>
<sequence length="628" mass="69440">MTVTKPNTLRIASASGSVTDRRHGFAELAREEDLQFIVGDWMSEYNMTTRGGAKVKKNQHSSEFETSFMESIEPALDSIYTRKVKVAVNAGASDTKKLHDILVETIRDKGLSLKVAWIEGDEVSDLLQQAIKAGEEFTNLTTGQKLSDWEFDPIYAQCYLGAWGIVEAFNQGADIVLCGRVTDASPTIACAAYHYQWSRQDFDQLAHAFVAGHFLECSTYVTGGNFSGFKSLSGPGVDIGFPVAEINAGGDFVITIQKGKDGMVTENTCKAQLLYEIQGPIYYNPDVVAILDDIVIKEDGLNRVHVSNVKSIKPPPTTKIGITALGGFQAEVHYFLCGLDIEEKASLLEKQVRHLLDESLYHTLIFRKTGSCASDPSSQDAATVDLRIFAQSRCQSALALENFFRPCTDTIMQSYPGATFAVDARQGVAKPYYEYFVSIFPQDRMTHICHVPFNKKQITIPPPSDTVPFAYEQSSYETKAPFDLEVFGPTTRAPLGYVVHARSGDKGSDANVGFFVRHADEWDWLRTVLKVDKIRELLGKDDVGNKIFRFELPNICGKAHIPKISKLTIVIGANGSILSAAVHFLLKDHLDRGVASSSTYDVLGKNVAEYLRCKYVDVPDKFLARGRI</sequence>
<dbReference type="OrthoDB" id="10265871at2759"/>
<proteinExistence type="predicted"/>
<organism evidence="3 4">
    <name type="scientific">Penicillium fimorum</name>
    <dbReference type="NCBI Taxonomy" id="1882269"/>
    <lineage>
        <taxon>Eukaryota</taxon>
        <taxon>Fungi</taxon>
        <taxon>Dikarya</taxon>
        <taxon>Ascomycota</taxon>
        <taxon>Pezizomycotina</taxon>
        <taxon>Eurotiomycetes</taxon>
        <taxon>Eurotiomycetidae</taxon>
        <taxon>Eurotiales</taxon>
        <taxon>Aspergillaceae</taxon>
        <taxon>Penicillium</taxon>
    </lineage>
</organism>
<evidence type="ECO:0000259" key="2">
    <source>
        <dbReference type="Pfam" id="PF23544"/>
    </source>
</evidence>
<dbReference type="EMBL" id="JAPWDS010000002">
    <property type="protein sequence ID" value="KAJ5515012.1"/>
    <property type="molecule type" value="Genomic_DNA"/>
</dbReference>
<dbReference type="Proteomes" id="UP001149954">
    <property type="component" value="Unassembled WGS sequence"/>
</dbReference>
<protein>
    <recommendedName>
        <fullName evidence="5">DUF1446-domain-containing protein</fullName>
    </recommendedName>
</protein>
<dbReference type="InterPro" id="IPR010839">
    <property type="entry name" value="AtuA_N"/>
</dbReference>
<evidence type="ECO:0008006" key="5">
    <source>
        <dbReference type="Google" id="ProtNLM"/>
    </source>
</evidence>
<evidence type="ECO:0000313" key="3">
    <source>
        <dbReference type="EMBL" id="KAJ5515012.1"/>
    </source>
</evidence>
<dbReference type="PANTHER" id="PTHR47585">
    <property type="match status" value="1"/>
</dbReference>
<keyword evidence="4" id="KW-1185">Reference proteome</keyword>
<dbReference type="PANTHER" id="PTHR47585:SF2">
    <property type="entry name" value="DUF1446 DOMAIN PROTEIN (AFU_ORTHOLOGUE AFUA_6G11420)"/>
    <property type="match status" value="1"/>
</dbReference>
<feature type="domain" description="Acyclic terpene utilisation N-terminal" evidence="1">
    <location>
        <begin position="9"/>
        <end position="450"/>
    </location>
</feature>
<evidence type="ECO:0000313" key="4">
    <source>
        <dbReference type="Proteomes" id="UP001149954"/>
    </source>
</evidence>
<reference evidence="3" key="1">
    <citation type="submission" date="2022-12" db="EMBL/GenBank/DDBJ databases">
        <authorList>
            <person name="Petersen C."/>
        </authorList>
    </citation>
    <scope>NUCLEOTIDE SEQUENCE</scope>
    <source>
        <strain evidence="3">IBT 29495</strain>
    </source>
</reference>
<reference evidence="3" key="2">
    <citation type="journal article" date="2023" name="IMA Fungus">
        <title>Comparative genomic study of the Penicillium genus elucidates a diverse pangenome and 15 lateral gene transfer events.</title>
        <authorList>
            <person name="Petersen C."/>
            <person name="Sorensen T."/>
            <person name="Nielsen M.R."/>
            <person name="Sondergaard T.E."/>
            <person name="Sorensen J.L."/>
            <person name="Fitzpatrick D.A."/>
            <person name="Frisvad J.C."/>
            <person name="Nielsen K.L."/>
        </authorList>
    </citation>
    <scope>NUCLEOTIDE SEQUENCE</scope>
    <source>
        <strain evidence="3">IBT 29495</strain>
    </source>
</reference>
<dbReference type="Pfam" id="PF23544">
    <property type="entry name" value="AtuA_ferredoxin"/>
    <property type="match status" value="1"/>
</dbReference>
<gene>
    <name evidence="3" type="ORF">N7463_004564</name>
</gene>
<comment type="caution">
    <text evidence="3">The sequence shown here is derived from an EMBL/GenBank/DDBJ whole genome shotgun (WGS) entry which is preliminary data.</text>
</comment>